<feature type="transmembrane region" description="Helical" evidence="1">
    <location>
        <begin position="12"/>
        <end position="30"/>
    </location>
</feature>
<keyword evidence="1" id="KW-1133">Transmembrane helix</keyword>
<dbReference type="EMBL" id="JADGII010000002">
    <property type="protein sequence ID" value="MBF0635870.1"/>
    <property type="molecule type" value="Genomic_DNA"/>
</dbReference>
<keyword evidence="1" id="KW-0472">Membrane</keyword>
<feature type="transmembrane region" description="Helical" evidence="1">
    <location>
        <begin position="50"/>
        <end position="74"/>
    </location>
</feature>
<evidence type="ECO:0000313" key="2">
    <source>
        <dbReference type="EMBL" id="MBF0635870.1"/>
    </source>
</evidence>
<evidence type="ECO:0000256" key="1">
    <source>
        <dbReference type="SAM" id="Phobius"/>
    </source>
</evidence>
<dbReference type="Pfam" id="PF13781">
    <property type="entry name" value="DoxX_3"/>
    <property type="match status" value="1"/>
</dbReference>
<sequence length="140" mass="15583">MLKSLYRGESPVLLVSRFALAFSWIYQGAVPKIACQSPGEIELIGHVLTVYEFACQAVTFMGYAEILFGVVLLLTRRGWVFILNSVILLSLLLYVAVFQPDLFALPFNPLTLNTALIGLSVIAFHELQQKKISHEPEQGV</sequence>
<comment type="caution">
    <text evidence="2">The sequence shown here is derived from an EMBL/GenBank/DDBJ whole genome shotgun (WGS) entry which is preliminary data.</text>
</comment>
<organism evidence="2 3">
    <name type="scientific">Prosthecochloris ethylica</name>
    <dbReference type="NCBI Taxonomy" id="2743976"/>
    <lineage>
        <taxon>Bacteria</taxon>
        <taxon>Pseudomonadati</taxon>
        <taxon>Chlorobiota</taxon>
        <taxon>Chlorobiia</taxon>
        <taxon>Chlorobiales</taxon>
        <taxon>Chlorobiaceae</taxon>
        <taxon>Prosthecochloris</taxon>
    </lineage>
</organism>
<keyword evidence="3" id="KW-1185">Reference proteome</keyword>
<accession>A0ABR9XPG7</accession>
<reference evidence="2 3" key="1">
    <citation type="journal article" date="2020" name="Microorganisms">
        <title>Simultaneous Genome Sequencing of Prosthecochloris ethylica and Desulfuromonas acetoxidans within a Syntrophic Mixture Reveals Unique Pili and Protein Interactions.</title>
        <authorList>
            <person name="Kyndt J.A."/>
            <person name="Van Beeumen J.J."/>
            <person name="Meyer T.E."/>
        </authorList>
    </citation>
    <scope>NUCLEOTIDE SEQUENCE [LARGE SCALE GENOMIC DNA]</scope>
    <source>
        <strain evidence="2 3">N3</strain>
    </source>
</reference>
<name>A0ABR9XPG7_9CHLB</name>
<dbReference type="Proteomes" id="UP000619838">
    <property type="component" value="Unassembled WGS sequence"/>
</dbReference>
<evidence type="ECO:0000313" key="3">
    <source>
        <dbReference type="Proteomes" id="UP000619838"/>
    </source>
</evidence>
<feature type="transmembrane region" description="Helical" evidence="1">
    <location>
        <begin position="103"/>
        <end position="124"/>
    </location>
</feature>
<protein>
    <submittedName>
        <fullName evidence="2">DoxX-like family protein</fullName>
    </submittedName>
</protein>
<proteinExistence type="predicted"/>
<feature type="transmembrane region" description="Helical" evidence="1">
    <location>
        <begin position="79"/>
        <end position="97"/>
    </location>
</feature>
<dbReference type="RefSeq" id="WP_114607049.1">
    <property type="nucleotide sequence ID" value="NZ_JABVZQ010000004.1"/>
</dbReference>
<gene>
    <name evidence="2" type="ORF">INT08_01555</name>
</gene>
<keyword evidence="1" id="KW-0812">Transmembrane</keyword>
<dbReference type="InterPro" id="IPR025695">
    <property type="entry name" value="DoxX-like"/>
</dbReference>